<reference evidence="1" key="1">
    <citation type="submission" date="2022-06" db="EMBL/GenBank/DDBJ databases">
        <title>Complete genome sequences of two strains of the flax pathogen Septoria linicola.</title>
        <authorList>
            <person name="Lapalu N."/>
            <person name="Simon A."/>
            <person name="Demenou B."/>
            <person name="Paumier D."/>
            <person name="Guillot M.-P."/>
            <person name="Gout L."/>
            <person name="Valade R."/>
        </authorList>
    </citation>
    <scope>NUCLEOTIDE SEQUENCE</scope>
    <source>
        <strain evidence="1">SE15195</strain>
    </source>
</reference>
<dbReference type="OrthoDB" id="4849794at2759"/>
<evidence type="ECO:0000313" key="2">
    <source>
        <dbReference type="Proteomes" id="UP001056384"/>
    </source>
</evidence>
<dbReference type="InterPro" id="IPR042301">
    <property type="entry name" value="GH115_sf"/>
</dbReference>
<dbReference type="InterPro" id="IPR031924">
    <property type="entry name" value="GH115"/>
</dbReference>
<sequence>MRATKEWEEFGDGEWFWGTNNASIYDFFVEGTARSRDYENVVTVGMRGYHDTPIGDDIEIDLLESVVAAQTEILANAYGNASSVPQSWCLYKEVQGCYEQGMQVPDHVTLLWAEDNYGNIRRLPIDNETDRSGGAGVYYHFDYVGDPRNYKWLSTTKLTKTLVNVGDLKPVELPISHFLDMAYDITKFDKDSTPFYLEQWAAREFGPQVAADTAKSSTLTEKPQAGASSS</sequence>
<dbReference type="AlphaFoldDB" id="A0A9Q9B1T4"/>
<keyword evidence="2" id="KW-1185">Reference proteome</keyword>
<organism evidence="1 2">
    <name type="scientific">Septoria linicola</name>
    <dbReference type="NCBI Taxonomy" id="215465"/>
    <lineage>
        <taxon>Eukaryota</taxon>
        <taxon>Fungi</taxon>
        <taxon>Dikarya</taxon>
        <taxon>Ascomycota</taxon>
        <taxon>Pezizomycotina</taxon>
        <taxon>Dothideomycetes</taxon>
        <taxon>Dothideomycetidae</taxon>
        <taxon>Mycosphaerellales</taxon>
        <taxon>Mycosphaerellaceae</taxon>
        <taxon>Septoria</taxon>
    </lineage>
</organism>
<dbReference type="Gene3D" id="3.20.20.520">
    <property type="entry name" value="Glycosyl hydrolase family 115"/>
    <property type="match status" value="1"/>
</dbReference>
<name>A0A9Q9B1T4_9PEZI</name>
<accession>A0A9Q9B1T4</accession>
<proteinExistence type="predicted"/>
<dbReference type="Pfam" id="PF15979">
    <property type="entry name" value="Glyco_hydro_115"/>
    <property type="match status" value="1"/>
</dbReference>
<dbReference type="PANTHER" id="PTHR37842:SF2">
    <property type="entry name" value="GYLCOSYL HYDROLASE 115 C-TERMINAL DOMAIN-CONTAINING PROTEIN"/>
    <property type="match status" value="1"/>
</dbReference>
<dbReference type="EMBL" id="CP099429">
    <property type="protein sequence ID" value="USW59090.1"/>
    <property type="molecule type" value="Genomic_DNA"/>
</dbReference>
<dbReference type="PANTHER" id="PTHR37842">
    <property type="match status" value="1"/>
</dbReference>
<protein>
    <submittedName>
        <fullName evidence="1">Uncharacterized protein</fullName>
    </submittedName>
</protein>
<evidence type="ECO:0000313" key="1">
    <source>
        <dbReference type="EMBL" id="USW59090.1"/>
    </source>
</evidence>
<gene>
    <name evidence="1" type="ORF">Slin15195_G124090</name>
</gene>
<dbReference type="Proteomes" id="UP001056384">
    <property type="component" value="Chromosome 12"/>
</dbReference>